<dbReference type="PaxDb" id="610130-Closa_3243"/>
<dbReference type="STRING" id="610130.Closa_3243"/>
<dbReference type="InterPro" id="IPR029787">
    <property type="entry name" value="Nucleotide_cyclase"/>
</dbReference>
<evidence type="ECO:0000313" key="3">
    <source>
        <dbReference type="EMBL" id="ADL05772.1"/>
    </source>
</evidence>
<dbReference type="GO" id="GO:0005886">
    <property type="term" value="C:plasma membrane"/>
    <property type="evidence" value="ECO:0007669"/>
    <property type="project" value="TreeGrafter"/>
</dbReference>
<dbReference type="KEGG" id="csh:Closa_3243"/>
<dbReference type="Proteomes" id="UP000001662">
    <property type="component" value="Chromosome"/>
</dbReference>
<dbReference type="RefSeq" id="WP_013273842.1">
    <property type="nucleotide sequence ID" value="NC_014376.1"/>
</dbReference>
<name>D9R8P3_LACSW</name>
<evidence type="ECO:0000256" key="1">
    <source>
        <dbReference type="SAM" id="Phobius"/>
    </source>
</evidence>
<keyword evidence="1" id="KW-0472">Membrane</keyword>
<dbReference type="eggNOG" id="COG2199">
    <property type="taxonomic scope" value="Bacteria"/>
</dbReference>
<keyword evidence="4" id="KW-1185">Reference proteome</keyword>
<dbReference type="Gene3D" id="3.30.450.20">
    <property type="entry name" value="PAS domain"/>
    <property type="match status" value="1"/>
</dbReference>
<protein>
    <submittedName>
        <fullName evidence="3">Diguanylate cyclase</fullName>
    </submittedName>
</protein>
<dbReference type="InterPro" id="IPR043128">
    <property type="entry name" value="Rev_trsase/Diguanyl_cyclase"/>
</dbReference>
<accession>D9R8P3</accession>
<dbReference type="SUPFAM" id="SSF55073">
    <property type="entry name" value="Nucleotide cyclase"/>
    <property type="match status" value="1"/>
</dbReference>
<keyword evidence="1" id="KW-0812">Transmembrane</keyword>
<feature type="transmembrane region" description="Helical" evidence="1">
    <location>
        <begin position="292"/>
        <end position="313"/>
    </location>
</feature>
<dbReference type="EMBL" id="CP002109">
    <property type="protein sequence ID" value="ADL05772.1"/>
    <property type="molecule type" value="Genomic_DNA"/>
</dbReference>
<gene>
    <name evidence="3" type="ordered locus">Closa_3243</name>
</gene>
<dbReference type="HOGENOM" id="CLU_016083_1_0_9"/>
<evidence type="ECO:0000259" key="2">
    <source>
        <dbReference type="PROSITE" id="PS50887"/>
    </source>
</evidence>
<dbReference type="PROSITE" id="PS50887">
    <property type="entry name" value="GGDEF"/>
    <property type="match status" value="1"/>
</dbReference>
<dbReference type="InterPro" id="IPR050469">
    <property type="entry name" value="Diguanylate_Cyclase"/>
</dbReference>
<evidence type="ECO:0000313" key="4">
    <source>
        <dbReference type="Proteomes" id="UP000001662"/>
    </source>
</evidence>
<dbReference type="InterPro" id="IPR000160">
    <property type="entry name" value="GGDEF_dom"/>
</dbReference>
<proteinExistence type="predicted"/>
<dbReference type="Pfam" id="PF00990">
    <property type="entry name" value="GGDEF"/>
    <property type="match status" value="1"/>
</dbReference>
<feature type="transmembrane region" description="Helical" evidence="1">
    <location>
        <begin position="12"/>
        <end position="36"/>
    </location>
</feature>
<feature type="domain" description="GGDEF" evidence="2">
    <location>
        <begin position="350"/>
        <end position="475"/>
    </location>
</feature>
<dbReference type="PANTHER" id="PTHR45138:SF9">
    <property type="entry name" value="DIGUANYLATE CYCLASE DGCM-RELATED"/>
    <property type="match status" value="1"/>
</dbReference>
<dbReference type="GO" id="GO:0052621">
    <property type="term" value="F:diguanylate cyclase activity"/>
    <property type="evidence" value="ECO:0007669"/>
    <property type="project" value="TreeGrafter"/>
</dbReference>
<keyword evidence="1" id="KW-1133">Transmembrane helix</keyword>
<sequence length="475" mass="53799">MMTDREKYHYSLKVMILIGLVVSVIMGVFALNIYYFREVEKSLIEQTYQDLKKENNETVVSLQRMVQERFGMLEVFSAYCDLPEGQEIEKWQKDLEPFEREGLRFGVSDSRGIMYYGNHEPRDVSSRSDYQRALSGENSVSRLPSQEFDGQGGIVLMVPVIRDGHVNGVACMEYTGADLGKYLKSTGFSKYGANLVFTKSGEMVVPSPGFEKYTTIYEMLKPMEFRSGQSLEQMEQAVGSGRSGYVAYGSNGSRELLYYQPAGIGDWMVASLVETEGYKRTLHKIWGLSESFITGTTSLLVCTFLFIVYMLYLRKKESKRAQKDSLTGVYTRETARKLVEQGLKGGGKKRFYACMFLDIDDFKKINDTFGHHRGDLVLTQAGQILNDCTREEDVIVRFGGDEFCIWLYGASGRKQPEAIAKRILNAFHLSGTIHASIGITLVGEEETEYDAILKRADQALYQAKRKGKNQYAVQL</sequence>
<dbReference type="NCBIfam" id="TIGR00254">
    <property type="entry name" value="GGDEF"/>
    <property type="match status" value="1"/>
</dbReference>
<dbReference type="CDD" id="cd01949">
    <property type="entry name" value="GGDEF"/>
    <property type="match status" value="1"/>
</dbReference>
<organism evidence="3 4">
    <name type="scientific">Lacrimispora saccharolytica (strain ATCC 35040 / DSM 2544 / NRCC 2533 / WM1)</name>
    <name type="common">Clostridium saccharolyticum</name>
    <dbReference type="NCBI Taxonomy" id="610130"/>
    <lineage>
        <taxon>Bacteria</taxon>
        <taxon>Bacillati</taxon>
        <taxon>Bacillota</taxon>
        <taxon>Clostridia</taxon>
        <taxon>Lachnospirales</taxon>
        <taxon>Lachnospiraceae</taxon>
        <taxon>Lacrimispora</taxon>
    </lineage>
</organism>
<dbReference type="GO" id="GO:0043709">
    <property type="term" value="P:cell adhesion involved in single-species biofilm formation"/>
    <property type="evidence" value="ECO:0007669"/>
    <property type="project" value="TreeGrafter"/>
</dbReference>
<dbReference type="Gene3D" id="3.30.70.270">
    <property type="match status" value="1"/>
</dbReference>
<dbReference type="PANTHER" id="PTHR45138">
    <property type="entry name" value="REGULATORY COMPONENTS OF SENSORY TRANSDUCTION SYSTEM"/>
    <property type="match status" value="1"/>
</dbReference>
<reference evidence="3" key="1">
    <citation type="submission" date="2010-07" db="EMBL/GenBank/DDBJ databases">
        <title>Complete sequence of Clostridium saccharolyticum WM1.</title>
        <authorList>
            <consortium name="US DOE Joint Genome Institute"/>
            <person name="Lucas S."/>
            <person name="Copeland A."/>
            <person name="Lapidus A."/>
            <person name="Cheng J.-F."/>
            <person name="Bruce D."/>
            <person name="Goodwin L."/>
            <person name="Pitluck S."/>
            <person name="Chertkov O."/>
            <person name="Detter J.C."/>
            <person name="Han C."/>
            <person name="Tapia R."/>
            <person name="Land M."/>
            <person name="Hauser L."/>
            <person name="Chang Y.-J."/>
            <person name="Jeffries C."/>
            <person name="Kyrpides N."/>
            <person name="Ivanova N."/>
            <person name="Mikhailova N."/>
            <person name="Mouttaki H."/>
            <person name="Lin L."/>
            <person name="Zhou J."/>
            <person name="Hemme C.L."/>
            <person name="Woyke T."/>
        </authorList>
    </citation>
    <scope>NUCLEOTIDE SEQUENCE [LARGE SCALE GENOMIC DNA]</scope>
    <source>
        <strain evidence="3">WM1</strain>
    </source>
</reference>
<dbReference type="GO" id="GO:1902201">
    <property type="term" value="P:negative regulation of bacterial-type flagellum-dependent cell motility"/>
    <property type="evidence" value="ECO:0007669"/>
    <property type="project" value="TreeGrafter"/>
</dbReference>
<dbReference type="SMART" id="SM00267">
    <property type="entry name" value="GGDEF"/>
    <property type="match status" value="1"/>
</dbReference>
<dbReference type="AlphaFoldDB" id="D9R8P3"/>